<sequence length="106" mass="12294">VMRRLDLPVRRYKVYAGRLGERAGRLKSNGSLLRRSPLSSLLELELLQIGVQGKMCAWETLRALADHDRRLDPRQLDELLERARQQLRTIDDLRGRQVAETFRGSL</sequence>
<organism evidence="1 2">
    <name type="scientific">Streptomyces carpinensis</name>
    <dbReference type="NCBI Taxonomy" id="66369"/>
    <lineage>
        <taxon>Bacteria</taxon>
        <taxon>Bacillati</taxon>
        <taxon>Actinomycetota</taxon>
        <taxon>Actinomycetes</taxon>
        <taxon>Kitasatosporales</taxon>
        <taxon>Streptomycetaceae</taxon>
        <taxon>Streptomyces</taxon>
    </lineage>
</organism>
<comment type="caution">
    <text evidence="1">The sequence shown here is derived from an EMBL/GenBank/DDBJ whole genome shotgun (WGS) entry which is preliminary data.</text>
</comment>
<name>A0ABV1WJV3_9ACTN</name>
<dbReference type="Proteomes" id="UP001458415">
    <property type="component" value="Unassembled WGS sequence"/>
</dbReference>
<feature type="non-terminal residue" evidence="1">
    <location>
        <position position="1"/>
    </location>
</feature>
<accession>A0ABV1WJV3</accession>
<evidence type="ECO:0000313" key="1">
    <source>
        <dbReference type="EMBL" id="MER6984016.1"/>
    </source>
</evidence>
<reference evidence="1 2" key="1">
    <citation type="submission" date="2024-06" db="EMBL/GenBank/DDBJ databases">
        <title>The Natural Products Discovery Center: Release of the First 8490 Sequenced Strains for Exploring Actinobacteria Biosynthetic Diversity.</title>
        <authorList>
            <person name="Kalkreuter E."/>
            <person name="Kautsar S.A."/>
            <person name="Yang D."/>
            <person name="Bader C.D."/>
            <person name="Teijaro C.N."/>
            <person name="Fluegel L."/>
            <person name="Davis C.M."/>
            <person name="Simpson J.R."/>
            <person name="Lauterbach L."/>
            <person name="Steele A.D."/>
            <person name="Gui C."/>
            <person name="Meng S."/>
            <person name="Li G."/>
            <person name="Viehrig K."/>
            <person name="Ye F."/>
            <person name="Su P."/>
            <person name="Kiefer A.F."/>
            <person name="Nichols A."/>
            <person name="Cepeda A.J."/>
            <person name="Yan W."/>
            <person name="Fan B."/>
            <person name="Jiang Y."/>
            <person name="Adhikari A."/>
            <person name="Zheng C.-J."/>
            <person name="Schuster L."/>
            <person name="Cowan T.M."/>
            <person name="Smanski M.J."/>
            <person name="Chevrette M.G."/>
            <person name="De Carvalho L.P.S."/>
            <person name="Shen B."/>
        </authorList>
    </citation>
    <scope>NUCLEOTIDE SEQUENCE [LARGE SCALE GENOMIC DNA]</scope>
    <source>
        <strain evidence="1 2">NPDC000634</strain>
    </source>
</reference>
<dbReference type="EMBL" id="JBEPCU010001616">
    <property type="protein sequence ID" value="MER6984016.1"/>
    <property type="molecule type" value="Genomic_DNA"/>
</dbReference>
<protein>
    <submittedName>
        <fullName evidence="1">Uncharacterized protein</fullName>
    </submittedName>
</protein>
<gene>
    <name evidence="1" type="ORF">ABT317_45500</name>
</gene>
<keyword evidence="2" id="KW-1185">Reference proteome</keyword>
<proteinExistence type="predicted"/>
<evidence type="ECO:0000313" key="2">
    <source>
        <dbReference type="Proteomes" id="UP001458415"/>
    </source>
</evidence>